<feature type="compositionally biased region" description="Low complexity" evidence="4">
    <location>
        <begin position="8"/>
        <end position="20"/>
    </location>
</feature>
<gene>
    <name evidence="6" type="ORF">OLC1_LOCUS22550</name>
</gene>
<dbReference type="EMBL" id="OX459125">
    <property type="protein sequence ID" value="CAI9116187.1"/>
    <property type="molecule type" value="Genomic_DNA"/>
</dbReference>
<keyword evidence="7" id="KW-1185">Reference proteome</keyword>
<feature type="domain" description="PHD-type zinc finger plants" evidence="5">
    <location>
        <begin position="31"/>
        <end position="73"/>
    </location>
</feature>
<keyword evidence="2" id="KW-0863">Zinc-finger</keyword>
<evidence type="ECO:0000256" key="2">
    <source>
        <dbReference type="ARBA" id="ARBA00022771"/>
    </source>
</evidence>
<dbReference type="Pfam" id="PF25054">
    <property type="entry name" value="PHD_pln"/>
    <property type="match status" value="1"/>
</dbReference>
<feature type="region of interest" description="Disordered" evidence="4">
    <location>
        <begin position="170"/>
        <end position="191"/>
    </location>
</feature>
<evidence type="ECO:0000256" key="4">
    <source>
        <dbReference type="SAM" id="MobiDB-lite"/>
    </source>
</evidence>
<accession>A0AAV1E947</accession>
<sequence length="220" mass="23989">MTTNRGGSAPATTSSSQPSSIQEEEIHTECCMCGDLGLSSELFRCKICHFRSQHRYCSNTYPKAESYSVCNWCLNKKEETGEKAQNSINSSSSNKSSTSKSDQDDHMITRIKKKSVNSNIGARDGNNSKNSEKGSLNKVNVTNHSIKKQKSSSPERSPALLAARKRITTATGTAAAGGGGGGTMKENLRRTKSDIPGSVIYKHVFKNKVRRYKLLDEVSS</sequence>
<keyword evidence="1" id="KW-0479">Metal-binding</keyword>
<dbReference type="GO" id="GO:0008270">
    <property type="term" value="F:zinc ion binding"/>
    <property type="evidence" value="ECO:0007669"/>
    <property type="project" value="UniProtKB-KW"/>
</dbReference>
<proteinExistence type="predicted"/>
<evidence type="ECO:0000256" key="1">
    <source>
        <dbReference type="ARBA" id="ARBA00022723"/>
    </source>
</evidence>
<dbReference type="PANTHER" id="PTHR33779">
    <property type="entry name" value="EXPRESSED PROTEIN"/>
    <property type="match status" value="1"/>
</dbReference>
<feature type="compositionally biased region" description="Low complexity" evidence="4">
    <location>
        <begin position="86"/>
        <end position="100"/>
    </location>
</feature>
<organism evidence="6 7">
    <name type="scientific">Oldenlandia corymbosa var. corymbosa</name>
    <dbReference type="NCBI Taxonomy" id="529605"/>
    <lineage>
        <taxon>Eukaryota</taxon>
        <taxon>Viridiplantae</taxon>
        <taxon>Streptophyta</taxon>
        <taxon>Embryophyta</taxon>
        <taxon>Tracheophyta</taxon>
        <taxon>Spermatophyta</taxon>
        <taxon>Magnoliopsida</taxon>
        <taxon>eudicotyledons</taxon>
        <taxon>Gunneridae</taxon>
        <taxon>Pentapetalae</taxon>
        <taxon>asterids</taxon>
        <taxon>lamiids</taxon>
        <taxon>Gentianales</taxon>
        <taxon>Rubiaceae</taxon>
        <taxon>Rubioideae</taxon>
        <taxon>Spermacoceae</taxon>
        <taxon>Hedyotis-Oldenlandia complex</taxon>
        <taxon>Oldenlandia</taxon>
    </lineage>
</organism>
<evidence type="ECO:0000259" key="5">
    <source>
        <dbReference type="Pfam" id="PF25054"/>
    </source>
</evidence>
<dbReference type="SUPFAM" id="SSF57903">
    <property type="entry name" value="FYVE/PHD zinc finger"/>
    <property type="match status" value="1"/>
</dbReference>
<evidence type="ECO:0000313" key="6">
    <source>
        <dbReference type="EMBL" id="CAI9116187.1"/>
    </source>
</evidence>
<dbReference type="Proteomes" id="UP001161247">
    <property type="component" value="Chromosome 8"/>
</dbReference>
<reference evidence="6" key="1">
    <citation type="submission" date="2023-03" db="EMBL/GenBank/DDBJ databases">
        <authorList>
            <person name="Julca I."/>
        </authorList>
    </citation>
    <scope>NUCLEOTIDE SEQUENCE</scope>
</reference>
<name>A0AAV1E947_OLDCO</name>
<feature type="region of interest" description="Disordered" evidence="4">
    <location>
        <begin position="81"/>
        <end position="157"/>
    </location>
</feature>
<dbReference type="AlphaFoldDB" id="A0AAV1E947"/>
<dbReference type="InterPro" id="IPR056874">
    <property type="entry name" value="PHD_dom_pln"/>
</dbReference>
<dbReference type="PANTHER" id="PTHR33779:SF1">
    <property type="entry name" value="EXPRESSED PROTEIN"/>
    <property type="match status" value="1"/>
</dbReference>
<protein>
    <submittedName>
        <fullName evidence="6">OLC1v1017274C1</fullName>
    </submittedName>
</protein>
<dbReference type="InterPro" id="IPR011011">
    <property type="entry name" value="Znf_FYVE_PHD"/>
</dbReference>
<evidence type="ECO:0000256" key="3">
    <source>
        <dbReference type="ARBA" id="ARBA00022833"/>
    </source>
</evidence>
<keyword evidence="3" id="KW-0862">Zinc</keyword>
<evidence type="ECO:0000313" key="7">
    <source>
        <dbReference type="Proteomes" id="UP001161247"/>
    </source>
</evidence>
<feature type="compositionally biased region" description="Polar residues" evidence="4">
    <location>
        <begin position="116"/>
        <end position="144"/>
    </location>
</feature>
<feature type="region of interest" description="Disordered" evidence="4">
    <location>
        <begin position="1"/>
        <end position="20"/>
    </location>
</feature>